<dbReference type="InterPro" id="IPR015813">
    <property type="entry name" value="Pyrv/PenolPyrv_kinase-like_dom"/>
</dbReference>
<dbReference type="InterPro" id="IPR018274">
    <property type="entry name" value="PEP_util_AS"/>
</dbReference>
<comment type="cofactor">
    <cofactor evidence="2">
        <name>Mg(2+)</name>
        <dbReference type="ChEBI" id="CHEBI:18420"/>
    </cofactor>
</comment>
<evidence type="ECO:0000259" key="18">
    <source>
        <dbReference type="Pfam" id="PF02896"/>
    </source>
</evidence>
<evidence type="ECO:0000313" key="21">
    <source>
        <dbReference type="Proteomes" id="UP000266426"/>
    </source>
</evidence>
<dbReference type="GO" id="GO:0008965">
    <property type="term" value="F:phosphoenolpyruvate-protein phosphotransferase activity"/>
    <property type="evidence" value="ECO:0007669"/>
    <property type="project" value="UniProtKB-EC"/>
</dbReference>
<dbReference type="InterPro" id="IPR006318">
    <property type="entry name" value="PTS_EI-like"/>
</dbReference>
<dbReference type="InterPro" id="IPR008731">
    <property type="entry name" value="PTS_EIN"/>
</dbReference>
<comment type="catalytic activity">
    <reaction evidence="1">
        <text>L-histidyl-[protein] + phosphoenolpyruvate = N(pros)-phospho-L-histidyl-[protein] + pyruvate</text>
        <dbReference type="Rhea" id="RHEA:23880"/>
        <dbReference type="Rhea" id="RHEA-COMP:9745"/>
        <dbReference type="Rhea" id="RHEA-COMP:9746"/>
        <dbReference type="ChEBI" id="CHEBI:15361"/>
        <dbReference type="ChEBI" id="CHEBI:29979"/>
        <dbReference type="ChEBI" id="CHEBI:58702"/>
        <dbReference type="ChEBI" id="CHEBI:64837"/>
        <dbReference type="EC" id="2.7.3.9"/>
    </reaction>
</comment>
<accession>A0A3A4R7D0</accession>
<comment type="caution">
    <text evidence="20">The sequence shown here is derived from an EMBL/GenBank/DDBJ whole genome shotgun (WGS) entry which is preliminary data.</text>
</comment>
<dbReference type="Pfam" id="PF05524">
    <property type="entry name" value="PEP-utilisers_N"/>
    <property type="match status" value="1"/>
</dbReference>
<evidence type="ECO:0000256" key="15">
    <source>
        <dbReference type="ARBA" id="ARBA00022842"/>
    </source>
</evidence>
<dbReference type="GO" id="GO:0009401">
    <property type="term" value="P:phosphoenolpyruvate-dependent sugar phosphotransferase system"/>
    <property type="evidence" value="ECO:0007669"/>
    <property type="project" value="UniProtKB-KW"/>
</dbReference>
<keyword evidence="15" id="KW-0460">Magnesium</keyword>
<reference evidence="20 21" key="1">
    <citation type="journal article" date="2017" name="ISME J.">
        <title>Energy and carbon metabolisms in a deep terrestrial subsurface fluid microbial community.</title>
        <authorList>
            <person name="Momper L."/>
            <person name="Jungbluth S.P."/>
            <person name="Lee M.D."/>
            <person name="Amend J.P."/>
        </authorList>
    </citation>
    <scope>NUCLEOTIDE SEQUENCE [LARGE SCALE GENOMIC DNA]</scope>
    <source>
        <strain evidence="20">SURF_26</strain>
    </source>
</reference>
<dbReference type="Gene3D" id="3.50.30.10">
    <property type="entry name" value="Phosphohistidine domain"/>
    <property type="match status" value="1"/>
</dbReference>
<dbReference type="Gene3D" id="3.20.20.60">
    <property type="entry name" value="Phosphoenolpyruvate-binding domains"/>
    <property type="match status" value="1"/>
</dbReference>
<keyword evidence="11 20" id="KW-0808">Transferase</keyword>
<dbReference type="Pfam" id="PF00391">
    <property type="entry name" value="PEP-utilizers"/>
    <property type="match status" value="1"/>
</dbReference>
<evidence type="ECO:0000256" key="16">
    <source>
        <dbReference type="ARBA" id="ARBA00033235"/>
    </source>
</evidence>
<evidence type="ECO:0000256" key="6">
    <source>
        <dbReference type="ARBA" id="ARBA00012232"/>
    </source>
</evidence>
<comment type="similarity">
    <text evidence="5">Belongs to the PEP-utilizing enzyme family.</text>
</comment>
<dbReference type="InterPro" id="IPR008279">
    <property type="entry name" value="PEP-util_enz_mobile_dom"/>
</dbReference>
<evidence type="ECO:0000256" key="4">
    <source>
        <dbReference type="ARBA" id="ARBA00004496"/>
    </source>
</evidence>
<proteinExistence type="inferred from homology"/>
<name>A0A3A4R7D0_9BACT</name>
<keyword evidence="9" id="KW-0963">Cytoplasm</keyword>
<dbReference type="AlphaFoldDB" id="A0A3A4R7D0"/>
<evidence type="ECO:0000256" key="14">
    <source>
        <dbReference type="ARBA" id="ARBA00022777"/>
    </source>
</evidence>
<dbReference type="Pfam" id="PF02896">
    <property type="entry name" value="PEP-utilizers_C"/>
    <property type="match status" value="1"/>
</dbReference>
<feature type="domain" description="PEP-utilising enzyme C-terminal" evidence="18">
    <location>
        <begin position="268"/>
        <end position="539"/>
    </location>
</feature>
<gene>
    <name evidence="20" type="primary">ptsP</name>
    <name evidence="20" type="ORF">C4541_08460</name>
</gene>
<keyword evidence="8" id="KW-0813">Transport</keyword>
<dbReference type="SUPFAM" id="SSF52009">
    <property type="entry name" value="Phosphohistidine domain"/>
    <property type="match status" value="1"/>
</dbReference>
<keyword evidence="12" id="KW-0598">Phosphotransferase system</keyword>
<evidence type="ECO:0000256" key="11">
    <source>
        <dbReference type="ARBA" id="ARBA00022679"/>
    </source>
</evidence>
<dbReference type="GO" id="GO:0016301">
    <property type="term" value="F:kinase activity"/>
    <property type="evidence" value="ECO:0007669"/>
    <property type="project" value="UniProtKB-KW"/>
</dbReference>
<dbReference type="EC" id="2.7.3.9" evidence="6"/>
<organism evidence="20 21">
    <name type="scientific">Candidatus Auribacter fodinae</name>
    <dbReference type="NCBI Taxonomy" id="2093366"/>
    <lineage>
        <taxon>Bacteria</taxon>
        <taxon>Pseudomonadati</taxon>
        <taxon>Candidatus Auribacterota</taxon>
        <taxon>Candidatus Auribacteria</taxon>
        <taxon>Candidatus Auribacterales</taxon>
        <taxon>Candidatus Auribacteraceae</taxon>
        <taxon>Candidatus Auribacter</taxon>
    </lineage>
</organism>
<dbReference type="PANTHER" id="PTHR46244">
    <property type="entry name" value="PHOSPHOENOLPYRUVATE-PROTEIN PHOSPHOTRANSFERASE"/>
    <property type="match status" value="1"/>
</dbReference>
<dbReference type="Gene3D" id="1.10.274.10">
    <property type="entry name" value="PtsI, HPr-binding domain"/>
    <property type="match status" value="1"/>
</dbReference>
<dbReference type="InterPro" id="IPR050499">
    <property type="entry name" value="PEP-utilizing_PTS_enzyme"/>
</dbReference>
<feature type="domain" description="PEP-utilising enzyme mobile" evidence="17">
    <location>
        <begin position="176"/>
        <end position="246"/>
    </location>
</feature>
<dbReference type="GO" id="GO:0005737">
    <property type="term" value="C:cytoplasm"/>
    <property type="evidence" value="ECO:0007669"/>
    <property type="project" value="UniProtKB-SubCell"/>
</dbReference>
<evidence type="ECO:0000259" key="19">
    <source>
        <dbReference type="Pfam" id="PF05524"/>
    </source>
</evidence>
<keyword evidence="14" id="KW-0418">Kinase</keyword>
<dbReference type="InterPro" id="IPR040442">
    <property type="entry name" value="Pyrv_kinase-like_dom_sf"/>
</dbReference>
<dbReference type="EMBL" id="QZJZ01000070">
    <property type="protein sequence ID" value="RJP58208.1"/>
    <property type="molecule type" value="Genomic_DNA"/>
</dbReference>
<evidence type="ECO:0000256" key="7">
    <source>
        <dbReference type="ARBA" id="ARBA00016544"/>
    </source>
</evidence>
<keyword evidence="13" id="KW-0479">Metal-binding</keyword>
<dbReference type="GO" id="GO:0046872">
    <property type="term" value="F:metal ion binding"/>
    <property type="evidence" value="ECO:0007669"/>
    <property type="project" value="UniProtKB-KW"/>
</dbReference>
<evidence type="ECO:0000256" key="1">
    <source>
        <dbReference type="ARBA" id="ARBA00000683"/>
    </source>
</evidence>
<sequence>MYRGGLEISSPKKLVFRGLPISSGIAHAAVCLYDQKKHNIPAMQIITPHDIEREKDRLASAQRQVVERLEHLREDMINRLGRAEAEIFRAQIMIIEDPFMYNQLHEEIELSKVSAETAVVTVLDRIESRFLQIEQEEFKERASDFSDIKRRFLNALGSLNPNLQCDAQGLCQKGRNRIVVAESLAPGLVLELHEQNARGFLCARGGMTSHAAIIARSLGIPVVSGIHNIHNIVRCGAEVLINGSTGEVVIYPDEQDINIHVAERPSQVIVDPLMHVDVMANIRFSTDVQQVIRMKAKGIGLYRTEFEFIRAGRTLDEAEQYERYRRVMELMSDSTVYFRLLDIGGDKTYAFLDMPKEDNPHLGCRGARFLLYHPELLRIQARALAAVSRFGKVYVLYPMIVSVDQFIALKRIFEDSIKDIDIGIIYHGVMFEVPSACLQAEELMEISDFASIGTNDLIQFLFAVDRNNELVSDDYDLENPVFWDLISRVTLAAKKVDKPISICGELAGDARYIEKLLKIGLKRFSVNPRLIPDVRRSILSALNEKMIQE</sequence>
<dbReference type="Proteomes" id="UP000266426">
    <property type="component" value="Unassembled WGS sequence"/>
</dbReference>
<evidence type="ECO:0000259" key="17">
    <source>
        <dbReference type="Pfam" id="PF00391"/>
    </source>
</evidence>
<comment type="subcellular location">
    <subcellularLocation>
        <location evidence="4">Cytoplasm</location>
    </subcellularLocation>
</comment>
<feature type="domain" description="Phosphotransferase system enzyme I N-terminal" evidence="19">
    <location>
        <begin position="17"/>
        <end position="141"/>
    </location>
</feature>
<dbReference type="PRINTS" id="PR01736">
    <property type="entry name" value="PHPHTRNFRASE"/>
</dbReference>
<keyword evidence="10" id="KW-0762">Sugar transport</keyword>
<evidence type="ECO:0000256" key="5">
    <source>
        <dbReference type="ARBA" id="ARBA00007837"/>
    </source>
</evidence>
<evidence type="ECO:0000313" key="20">
    <source>
        <dbReference type="EMBL" id="RJP58208.1"/>
    </source>
</evidence>
<dbReference type="SUPFAM" id="SSF51621">
    <property type="entry name" value="Phosphoenolpyruvate/pyruvate domain"/>
    <property type="match status" value="1"/>
</dbReference>
<dbReference type="SUPFAM" id="SSF47831">
    <property type="entry name" value="Enzyme I of the PEP:sugar phosphotransferase system HPr-binding (sub)domain"/>
    <property type="match status" value="1"/>
</dbReference>
<evidence type="ECO:0000256" key="2">
    <source>
        <dbReference type="ARBA" id="ARBA00001946"/>
    </source>
</evidence>
<evidence type="ECO:0000256" key="12">
    <source>
        <dbReference type="ARBA" id="ARBA00022683"/>
    </source>
</evidence>
<evidence type="ECO:0000256" key="8">
    <source>
        <dbReference type="ARBA" id="ARBA00022448"/>
    </source>
</evidence>
<dbReference type="InterPro" id="IPR000121">
    <property type="entry name" value="PEP_util_C"/>
</dbReference>
<protein>
    <recommendedName>
        <fullName evidence="7">Phosphoenolpyruvate-protein phosphotransferase</fullName>
        <ecNumber evidence="6">2.7.3.9</ecNumber>
    </recommendedName>
    <alternativeName>
        <fullName evidence="16">Phosphotransferase system, enzyme I</fullName>
    </alternativeName>
</protein>
<evidence type="ECO:0000256" key="9">
    <source>
        <dbReference type="ARBA" id="ARBA00022490"/>
    </source>
</evidence>
<evidence type="ECO:0000256" key="13">
    <source>
        <dbReference type="ARBA" id="ARBA00022723"/>
    </source>
</evidence>
<dbReference type="NCBIfam" id="TIGR01417">
    <property type="entry name" value="PTS_I_fam"/>
    <property type="match status" value="1"/>
</dbReference>
<dbReference type="InterPro" id="IPR036637">
    <property type="entry name" value="Phosphohistidine_dom_sf"/>
</dbReference>
<dbReference type="PROSITE" id="PS00370">
    <property type="entry name" value="PEP_ENZYMES_PHOS_SITE"/>
    <property type="match status" value="1"/>
</dbReference>
<keyword evidence="20" id="KW-0670">Pyruvate</keyword>
<dbReference type="PANTHER" id="PTHR46244:SF3">
    <property type="entry name" value="PHOSPHOENOLPYRUVATE-PROTEIN PHOSPHOTRANSFERASE"/>
    <property type="match status" value="1"/>
</dbReference>
<dbReference type="InterPro" id="IPR036618">
    <property type="entry name" value="PtsI_HPr-bd_sf"/>
</dbReference>
<evidence type="ECO:0000256" key="10">
    <source>
        <dbReference type="ARBA" id="ARBA00022597"/>
    </source>
</evidence>
<comment type="function">
    <text evidence="3">General (non sugar-specific) component of the phosphoenolpyruvate-dependent sugar phosphotransferase system (sugar PTS). This major carbohydrate active-transport system catalyzes the phosphorylation of incoming sugar substrates concomitantly with their translocation across the cell membrane. Enzyme I transfers the phosphoryl group from phosphoenolpyruvate (PEP) to the phosphoryl carrier protein (HPr).</text>
</comment>
<evidence type="ECO:0000256" key="3">
    <source>
        <dbReference type="ARBA" id="ARBA00002728"/>
    </source>
</evidence>